<proteinExistence type="predicted"/>
<reference evidence="1" key="1">
    <citation type="submission" date="2020-03" db="EMBL/GenBank/DDBJ databases">
        <title>The deep terrestrial virosphere.</title>
        <authorList>
            <person name="Holmfeldt K."/>
            <person name="Nilsson E."/>
            <person name="Simone D."/>
            <person name="Lopez-Fernandez M."/>
            <person name="Wu X."/>
            <person name="de Brujin I."/>
            <person name="Lundin D."/>
            <person name="Andersson A."/>
            <person name="Bertilsson S."/>
            <person name="Dopson M."/>
        </authorList>
    </citation>
    <scope>NUCLEOTIDE SEQUENCE</scope>
    <source>
        <strain evidence="1">MM415A00943</strain>
        <strain evidence="2">MM415B02148</strain>
    </source>
</reference>
<evidence type="ECO:0000313" key="2">
    <source>
        <dbReference type="EMBL" id="QJA86022.1"/>
    </source>
</evidence>
<gene>
    <name evidence="1" type="ORF">MM415A00943_0039</name>
    <name evidence="2" type="ORF">MM415B02148_0008</name>
</gene>
<dbReference type="EMBL" id="MT142610">
    <property type="protein sequence ID" value="QJA86022.1"/>
    <property type="molecule type" value="Genomic_DNA"/>
</dbReference>
<evidence type="ECO:0000313" key="1">
    <source>
        <dbReference type="EMBL" id="QJA79136.1"/>
    </source>
</evidence>
<name>A0A6M3KBD6_9ZZZZ</name>
<protein>
    <submittedName>
        <fullName evidence="1">Uncharacterized protein</fullName>
    </submittedName>
</protein>
<organism evidence="1">
    <name type="scientific">viral metagenome</name>
    <dbReference type="NCBI Taxonomy" id="1070528"/>
    <lineage>
        <taxon>unclassified sequences</taxon>
        <taxon>metagenomes</taxon>
        <taxon>organismal metagenomes</taxon>
    </lineage>
</organism>
<sequence>MMEHEVVVEKSIRYRVNVSISTKGQKTWDCTCDAQGYTKEEVLAESNALVAELEKKYPIQVEAGK</sequence>
<dbReference type="AlphaFoldDB" id="A0A6M3KBD6"/>
<dbReference type="EMBL" id="MT142367">
    <property type="protein sequence ID" value="QJA79136.1"/>
    <property type="molecule type" value="Genomic_DNA"/>
</dbReference>
<accession>A0A6M3KBD6</accession>